<comment type="caution">
    <text evidence="2">The sequence shown here is derived from an EMBL/GenBank/DDBJ whole genome shotgun (WGS) entry which is preliminary data.</text>
</comment>
<feature type="compositionally biased region" description="Basic and acidic residues" evidence="1">
    <location>
        <begin position="16"/>
        <end position="31"/>
    </location>
</feature>
<feature type="compositionally biased region" description="Acidic residues" evidence="1">
    <location>
        <begin position="461"/>
        <end position="472"/>
    </location>
</feature>
<feature type="compositionally biased region" description="Acidic residues" evidence="1">
    <location>
        <begin position="334"/>
        <end position="350"/>
    </location>
</feature>
<feature type="compositionally biased region" description="Acidic residues" evidence="1">
    <location>
        <begin position="153"/>
        <end position="165"/>
    </location>
</feature>
<feature type="region of interest" description="Disordered" evidence="1">
    <location>
        <begin position="134"/>
        <end position="197"/>
    </location>
</feature>
<gene>
    <name evidence="2" type="ORF">ACHAWO_005656</name>
</gene>
<feature type="compositionally biased region" description="Low complexity" evidence="1">
    <location>
        <begin position="33"/>
        <end position="48"/>
    </location>
</feature>
<name>A0ABD3P7V9_9STRA</name>
<evidence type="ECO:0000256" key="1">
    <source>
        <dbReference type="SAM" id="MobiDB-lite"/>
    </source>
</evidence>
<feature type="compositionally biased region" description="Low complexity" evidence="1">
    <location>
        <begin position="489"/>
        <end position="498"/>
    </location>
</feature>
<dbReference type="AlphaFoldDB" id="A0ABD3P7V9"/>
<proteinExistence type="predicted"/>
<keyword evidence="3" id="KW-1185">Reference proteome</keyword>
<feature type="compositionally biased region" description="Acidic residues" evidence="1">
    <location>
        <begin position="387"/>
        <end position="404"/>
    </location>
</feature>
<feature type="region of interest" description="Disordered" evidence="1">
    <location>
        <begin position="1"/>
        <end position="92"/>
    </location>
</feature>
<dbReference type="Proteomes" id="UP001530400">
    <property type="component" value="Unassembled WGS sequence"/>
</dbReference>
<sequence length="565" mass="60134">MAKAVSTKTSAAKAKVTKEKSTAKKSAEKKTTTKSAASKSKTTTTAKKAPAKQHISIPKGWPVSSKPTQVAAKASDANGESQANHLAPGDLLKVNCNGSDVFLRKRATQPTSSLSLPTNSKTKGATRFLVVFPGRLSLKPPEKKTDSSKVASLEDEDKDDEEDVDGDVKEPAKKKSPFAPTNPPQLLGKLKEGPNNQMQLNIPFEGDDSKQLVFSGRAIPIDGKFLTLAFKRTGGKDSKKNGKVGTGSIICKDVFRSVIVLGGSKFEGGDSKPAAAADAKEEVSMKHYGGSDRTIDGGGQGGSTSRKSIGAKRDSLCSTKSSVTEKIIQSDSESNSESDAVDASDPDSDGEFVPTKKRRKSEEKTTVSEPKHTSRRSASKALNVSYADEESDVDMDKDDESELEGESKDDSSGESEDEFDELLDSIAKKPRAQTTKPKPKNGRESSASSASTKNSPYVEINSDEEDQDEDDSVVVIDSDASTDEKKIAAKSSKPSASAEKLKGATKQATKNGAATKTPKKVAAKTSSPLKSSVSPRKRKKTSPHKSPSTSKRDVWELSDDSFSFL</sequence>
<feature type="compositionally biased region" description="Acidic residues" evidence="1">
    <location>
        <begin position="412"/>
        <end position="423"/>
    </location>
</feature>
<protein>
    <submittedName>
        <fullName evidence="2">Uncharacterized protein</fullName>
    </submittedName>
</protein>
<feature type="compositionally biased region" description="Low complexity" evidence="1">
    <location>
        <begin position="1"/>
        <end position="14"/>
    </location>
</feature>
<feature type="compositionally biased region" description="Basic and acidic residues" evidence="1">
    <location>
        <begin position="278"/>
        <end position="295"/>
    </location>
</feature>
<organism evidence="2 3">
    <name type="scientific">Cyclotella atomus</name>
    <dbReference type="NCBI Taxonomy" id="382360"/>
    <lineage>
        <taxon>Eukaryota</taxon>
        <taxon>Sar</taxon>
        <taxon>Stramenopiles</taxon>
        <taxon>Ochrophyta</taxon>
        <taxon>Bacillariophyta</taxon>
        <taxon>Coscinodiscophyceae</taxon>
        <taxon>Thalassiosirophycidae</taxon>
        <taxon>Stephanodiscales</taxon>
        <taxon>Stephanodiscaceae</taxon>
        <taxon>Cyclotella</taxon>
    </lineage>
</organism>
<feature type="compositionally biased region" description="Basic and acidic residues" evidence="1">
    <location>
        <begin position="360"/>
        <end position="372"/>
    </location>
</feature>
<accession>A0ABD3P7V9</accession>
<feature type="compositionally biased region" description="Polar residues" evidence="1">
    <location>
        <begin position="316"/>
        <end position="333"/>
    </location>
</feature>
<feature type="region of interest" description="Disordered" evidence="1">
    <location>
        <begin position="263"/>
        <end position="565"/>
    </location>
</feature>
<reference evidence="2 3" key="1">
    <citation type="submission" date="2024-10" db="EMBL/GenBank/DDBJ databases">
        <title>Updated reference genomes for cyclostephanoid diatoms.</title>
        <authorList>
            <person name="Roberts W.R."/>
            <person name="Alverson A.J."/>
        </authorList>
    </citation>
    <scope>NUCLEOTIDE SEQUENCE [LARGE SCALE GENOMIC DNA]</scope>
    <source>
        <strain evidence="2 3">AJA010-31</strain>
    </source>
</reference>
<evidence type="ECO:0000313" key="3">
    <source>
        <dbReference type="Proteomes" id="UP001530400"/>
    </source>
</evidence>
<dbReference type="EMBL" id="JALLPJ020000735">
    <property type="protein sequence ID" value="KAL3784225.1"/>
    <property type="molecule type" value="Genomic_DNA"/>
</dbReference>
<evidence type="ECO:0000313" key="2">
    <source>
        <dbReference type="EMBL" id="KAL3784225.1"/>
    </source>
</evidence>